<dbReference type="OrthoDB" id="4925061at2759"/>
<comment type="caution">
    <text evidence="6">The sequence shown here is derived from an EMBL/GenBank/DDBJ whole genome shotgun (WGS) entry which is preliminary data.</text>
</comment>
<name>A0A2A9PMQ0_OPHUN</name>
<reference evidence="6 7" key="2">
    <citation type="journal article" date="2017" name="Sci. Rep.">
        <title>Ant-infecting Ophiocordyceps genomes reveal a high diversity of potential behavioral manipulation genes and a possible major role for enterotoxins.</title>
        <authorList>
            <person name="de Bekker C."/>
            <person name="Ohm R.A."/>
            <person name="Evans H.C."/>
            <person name="Brachmann A."/>
            <person name="Hughes D.P."/>
        </authorList>
    </citation>
    <scope>NUCLEOTIDE SEQUENCE [LARGE SCALE GENOMIC DNA]</scope>
    <source>
        <strain evidence="6 7">SC16a</strain>
    </source>
</reference>
<keyword evidence="3" id="KW-0843">Virulence</keyword>
<organism evidence="6 7">
    <name type="scientific">Ophiocordyceps unilateralis</name>
    <name type="common">Zombie-ant fungus</name>
    <name type="synonym">Torrubia unilateralis</name>
    <dbReference type="NCBI Taxonomy" id="268505"/>
    <lineage>
        <taxon>Eukaryota</taxon>
        <taxon>Fungi</taxon>
        <taxon>Dikarya</taxon>
        <taxon>Ascomycota</taxon>
        <taxon>Pezizomycotina</taxon>
        <taxon>Sordariomycetes</taxon>
        <taxon>Hypocreomycetidae</taxon>
        <taxon>Hypocreales</taxon>
        <taxon>Ophiocordycipitaceae</taxon>
        <taxon>Ophiocordyceps</taxon>
    </lineage>
</organism>
<dbReference type="GO" id="GO:0090729">
    <property type="term" value="F:toxin activity"/>
    <property type="evidence" value="ECO:0007669"/>
    <property type="project" value="UniProtKB-KW"/>
</dbReference>
<proteinExistence type="predicted"/>
<evidence type="ECO:0000313" key="6">
    <source>
        <dbReference type="EMBL" id="PFH62775.1"/>
    </source>
</evidence>
<dbReference type="EMBL" id="LAZP02000018">
    <property type="protein sequence ID" value="PFH62775.1"/>
    <property type="molecule type" value="Genomic_DNA"/>
</dbReference>
<dbReference type="InterPro" id="IPR001144">
    <property type="entry name" value="Enterotoxin_A"/>
</dbReference>
<keyword evidence="2 5" id="KW-0732">Signal</keyword>
<gene>
    <name evidence="6" type="ORF">XA68_11998</name>
</gene>
<dbReference type="Pfam" id="PF01375">
    <property type="entry name" value="Enterotoxin_a"/>
    <property type="match status" value="1"/>
</dbReference>
<evidence type="ECO:0000256" key="4">
    <source>
        <dbReference type="ARBA" id="ARBA00023157"/>
    </source>
</evidence>
<dbReference type="AlphaFoldDB" id="A0A2A9PMQ0"/>
<feature type="signal peptide" evidence="5">
    <location>
        <begin position="1"/>
        <end position="21"/>
    </location>
</feature>
<dbReference type="Gene3D" id="3.90.210.10">
    <property type="entry name" value="Heat-Labile Enterotoxin, subunit A"/>
    <property type="match status" value="1"/>
</dbReference>
<keyword evidence="1" id="KW-0800">Toxin</keyword>
<evidence type="ECO:0000256" key="1">
    <source>
        <dbReference type="ARBA" id="ARBA00022656"/>
    </source>
</evidence>
<dbReference type="STRING" id="268505.A0A2A9PMQ0"/>
<evidence type="ECO:0000256" key="3">
    <source>
        <dbReference type="ARBA" id="ARBA00023026"/>
    </source>
</evidence>
<keyword evidence="4" id="KW-1015">Disulfide bond</keyword>
<evidence type="ECO:0000256" key="2">
    <source>
        <dbReference type="ARBA" id="ARBA00022729"/>
    </source>
</evidence>
<dbReference type="Proteomes" id="UP000037136">
    <property type="component" value="Unassembled WGS sequence"/>
</dbReference>
<dbReference type="SUPFAM" id="SSF56399">
    <property type="entry name" value="ADP-ribosylation"/>
    <property type="match status" value="1"/>
</dbReference>
<dbReference type="PRINTS" id="PR00771">
    <property type="entry name" value="ENTEROTOXINA"/>
</dbReference>
<reference evidence="6 7" key="1">
    <citation type="journal article" date="2015" name="BMC Genomics">
        <title>Gene expression during zombie ant biting behavior reflects the complexity underlying fungal parasitic behavioral manipulation.</title>
        <authorList>
            <person name="de Bekker C."/>
            <person name="Ohm R.A."/>
            <person name="Loreto R.G."/>
            <person name="Sebastian A."/>
            <person name="Albert I."/>
            <person name="Merrow M."/>
            <person name="Brachmann A."/>
            <person name="Hughes D.P."/>
        </authorList>
    </citation>
    <scope>NUCLEOTIDE SEQUENCE [LARGE SCALE GENOMIC DNA]</scope>
    <source>
        <strain evidence="6 7">SC16a</strain>
    </source>
</reference>
<feature type="chain" id="PRO_5012405631" evidence="5">
    <location>
        <begin position="22"/>
        <end position="647"/>
    </location>
</feature>
<keyword evidence="7" id="KW-1185">Reference proteome</keyword>
<evidence type="ECO:0000313" key="7">
    <source>
        <dbReference type="Proteomes" id="UP000037136"/>
    </source>
</evidence>
<accession>A0A2A9PMQ0</accession>
<protein>
    <submittedName>
        <fullName evidence="6">Enterotoxin</fullName>
    </submittedName>
</protein>
<evidence type="ECO:0000256" key="5">
    <source>
        <dbReference type="SAM" id="SignalP"/>
    </source>
</evidence>
<dbReference type="PROSITE" id="PS51257">
    <property type="entry name" value="PROKAR_LIPOPROTEIN"/>
    <property type="match status" value="1"/>
</dbReference>
<sequence>MHIRRATILAFLWLQWPSISSTSGCFGSLCQSTKVTPLGGPSAYRVDRRDPKTIKAAGGFRAKGKDFSIYKHAELGSKNTAYVSTSQQAANGAEIFATPPPPKGLRSFKDYKGQYLYDIHPTSNFVDTELTLGPWSTHREYELLAAGGIPFAQIKGWTHLPRGSDSLTSERKYVRNPDYDPARWEGQSWNKDPQYQLAGFTEGMDRLNDRAPKFHPHTREPYKQFKDQSESGLETEGLKFIEQHGKVPGIASFEPCFGLGGRVKRDANDCWLRNKEVADIEVFTPDTNGEKDGLTSEALKEESAVVDSAAEGELASLTDRLAESEFATVLQRLLLTDFLKGKKMSVSELRARFSGYQPLNKLAKPRALLRRLNGHALTVAVLGVWVKDVIEVFVSQITTAFDKFVTVTSIIPVVGCLTSSIARKDGVDGALCVVGDVLLFSPLWPFGIAVHAFRFLSDIAGQKFKAIRMWHDVEEFQRVRRQDWEAVLKGIVGYFQSETFREEVLESEFNVERAGFAFAASQIVGLLKTARESKRANETDQMHTEAALFNATVQVYETMCQPLFKRKVSMVKEKQQAAKTFVRQELVKFNNEFANRSKAMFKGIIASPTPKMGSKDSEENQIDRVIRERLGKPISIDIQPRHLPGES</sequence>